<dbReference type="EMBL" id="SSTD01007883">
    <property type="protein sequence ID" value="TYK18469.1"/>
    <property type="molecule type" value="Genomic_DNA"/>
</dbReference>
<gene>
    <name evidence="4" type="ORF">E5676_scaffold607G00390</name>
    <name evidence="3" type="ORF">E6C27_scaffold121G001200</name>
</gene>
<keyword evidence="2" id="KW-0812">Transmembrane</keyword>
<name>A0A5A7T6U0_CUCMM</name>
<evidence type="ECO:0000313" key="6">
    <source>
        <dbReference type="Proteomes" id="UP000321947"/>
    </source>
</evidence>
<evidence type="ECO:0000313" key="4">
    <source>
        <dbReference type="EMBL" id="TYK18469.1"/>
    </source>
</evidence>
<evidence type="ECO:0000313" key="3">
    <source>
        <dbReference type="EMBL" id="KAA0039202.1"/>
    </source>
</evidence>
<dbReference type="AlphaFoldDB" id="A0A5A7T6U0"/>
<keyword evidence="2" id="KW-0472">Membrane</keyword>
<feature type="region of interest" description="Disordered" evidence="1">
    <location>
        <begin position="65"/>
        <end position="115"/>
    </location>
</feature>
<organism evidence="3 5">
    <name type="scientific">Cucumis melo var. makuwa</name>
    <name type="common">Oriental melon</name>
    <dbReference type="NCBI Taxonomy" id="1194695"/>
    <lineage>
        <taxon>Eukaryota</taxon>
        <taxon>Viridiplantae</taxon>
        <taxon>Streptophyta</taxon>
        <taxon>Embryophyta</taxon>
        <taxon>Tracheophyta</taxon>
        <taxon>Spermatophyta</taxon>
        <taxon>Magnoliopsida</taxon>
        <taxon>eudicotyledons</taxon>
        <taxon>Gunneridae</taxon>
        <taxon>Pentapetalae</taxon>
        <taxon>rosids</taxon>
        <taxon>fabids</taxon>
        <taxon>Cucurbitales</taxon>
        <taxon>Cucurbitaceae</taxon>
        <taxon>Benincaseae</taxon>
        <taxon>Cucumis</taxon>
    </lineage>
</organism>
<dbReference type="Proteomes" id="UP000321947">
    <property type="component" value="Unassembled WGS sequence"/>
</dbReference>
<protein>
    <recommendedName>
        <fullName evidence="7">Transmembrane protein</fullName>
    </recommendedName>
</protein>
<sequence length="115" mass="13020">MKRGSKLLKNIEEIENSNENTKELNDDVVHDHCPFFLSIFNLVFQITMAFYRFLGFRVHRPILSSSEDSYPVDSQPPPTTVDPPIEDPGEEEREFARRNPPPPPPPSNGGGGRTN</sequence>
<dbReference type="Proteomes" id="UP000321393">
    <property type="component" value="Unassembled WGS sequence"/>
</dbReference>
<comment type="caution">
    <text evidence="3">The sequence shown here is derived from an EMBL/GenBank/DDBJ whole genome shotgun (WGS) entry which is preliminary data.</text>
</comment>
<evidence type="ECO:0008006" key="7">
    <source>
        <dbReference type="Google" id="ProtNLM"/>
    </source>
</evidence>
<feature type="compositionally biased region" description="Acidic residues" evidence="1">
    <location>
        <begin position="84"/>
        <end position="93"/>
    </location>
</feature>
<proteinExistence type="predicted"/>
<accession>A0A5A7T6U0</accession>
<evidence type="ECO:0000256" key="2">
    <source>
        <dbReference type="SAM" id="Phobius"/>
    </source>
</evidence>
<feature type="transmembrane region" description="Helical" evidence="2">
    <location>
        <begin position="35"/>
        <end position="54"/>
    </location>
</feature>
<dbReference type="EMBL" id="SSTE01018442">
    <property type="protein sequence ID" value="KAA0039202.1"/>
    <property type="molecule type" value="Genomic_DNA"/>
</dbReference>
<evidence type="ECO:0000256" key="1">
    <source>
        <dbReference type="SAM" id="MobiDB-lite"/>
    </source>
</evidence>
<reference evidence="5 6" key="1">
    <citation type="submission" date="2019-08" db="EMBL/GenBank/DDBJ databases">
        <title>Draft genome sequences of two oriental melons (Cucumis melo L. var makuwa).</title>
        <authorList>
            <person name="Kwon S.-Y."/>
        </authorList>
    </citation>
    <scope>NUCLEOTIDE SEQUENCE [LARGE SCALE GENOMIC DNA]</scope>
    <source>
        <strain evidence="6">cv. Chang Bougi</strain>
        <strain evidence="5">cv. SW 3</strain>
        <tissue evidence="3">Leaf</tissue>
    </source>
</reference>
<dbReference type="OrthoDB" id="10433716at2759"/>
<evidence type="ECO:0000313" key="5">
    <source>
        <dbReference type="Proteomes" id="UP000321393"/>
    </source>
</evidence>
<keyword evidence="2" id="KW-1133">Transmembrane helix</keyword>